<proteinExistence type="predicted"/>
<dbReference type="SUPFAM" id="SSF48452">
    <property type="entry name" value="TPR-like"/>
    <property type="match status" value="1"/>
</dbReference>
<evidence type="ECO:0000256" key="1">
    <source>
        <dbReference type="SAM" id="Coils"/>
    </source>
</evidence>
<dbReference type="AlphaFoldDB" id="A0A1H5SAC8"/>
<organism evidence="4 5">
    <name type="scientific">Sphingobacterium lactis</name>
    <dbReference type="NCBI Taxonomy" id="797291"/>
    <lineage>
        <taxon>Bacteria</taxon>
        <taxon>Pseudomonadati</taxon>
        <taxon>Bacteroidota</taxon>
        <taxon>Sphingobacteriia</taxon>
        <taxon>Sphingobacteriales</taxon>
        <taxon>Sphingobacteriaceae</taxon>
        <taxon>Sphingobacterium</taxon>
    </lineage>
</organism>
<keyword evidence="2" id="KW-1133">Transmembrane helix</keyword>
<feature type="coiled-coil region" evidence="1">
    <location>
        <begin position="367"/>
        <end position="418"/>
    </location>
</feature>
<sequence length="564" mass="65987">MICVAIGGMMRAMKNSRKLKFFILYSIWCFVSLAGLQVRAEDIDISPTDSVERELQKTLGRKLEFEKVKLMEIFDLKSQLKLNTTMPEQRYDVLMSIYQAYRPYQIDSAIYYVSEARKIAEGLKDDDKENEVAINLAGLYSSAGRFIEANDMLKNIRRSGIPDYQLVDYYRAYSDFYSHYGQSTNHYQYFSQSEIYRDSLLNVLPKDSEEYRISAATRALFSLDYDKAERQLLQLLNEYKEPHPKRAVIAYFLGLLHKNKGNREKEIYYLGLSAITDIKNTVKDNASLQSLALVYFEKNDIDKAYLFIQQAMEDALFCNVRFRTIENSSFYPIINSAFQDKETARKNQLKTFLYIISIMAVLLLLALAVLYRQMKKLNKTRQDLKALNSELQGLNGELLKVNQDLQEANHIKEEYMAQFFELCSAYIDKLDNTRKGILKKISNKQFDDLNKELKSQDFINTELDDLYHNFDVIFLNLYPTFIQEFNKLLKPEEQLHLKPDELLNSELRIFALIRLGISDSTKIARFLRYSLRTVYNYRVKVRNKVLGSKEDFDEQIKAIGNLKF</sequence>
<gene>
    <name evidence="4" type="ORF">SAMN05421877_101205</name>
</gene>
<dbReference type="Pfam" id="PF19904">
    <property type="entry name" value="DUF6377"/>
    <property type="match status" value="1"/>
</dbReference>
<protein>
    <recommendedName>
        <fullName evidence="3">DUF6377 domain-containing protein</fullName>
    </recommendedName>
</protein>
<dbReference type="EMBL" id="FNUT01000001">
    <property type="protein sequence ID" value="SEF47370.1"/>
    <property type="molecule type" value="Genomic_DNA"/>
</dbReference>
<reference evidence="5" key="1">
    <citation type="submission" date="2016-10" db="EMBL/GenBank/DDBJ databases">
        <authorList>
            <person name="Varghese N."/>
            <person name="Submissions S."/>
        </authorList>
    </citation>
    <scope>NUCLEOTIDE SEQUENCE [LARGE SCALE GENOMIC DNA]</scope>
    <source>
        <strain evidence="5">DSM 22361</strain>
    </source>
</reference>
<keyword evidence="2" id="KW-0472">Membrane</keyword>
<keyword evidence="1" id="KW-0175">Coiled coil</keyword>
<feature type="transmembrane region" description="Helical" evidence="2">
    <location>
        <begin position="352"/>
        <end position="371"/>
    </location>
</feature>
<evidence type="ECO:0000313" key="5">
    <source>
        <dbReference type="Proteomes" id="UP000236731"/>
    </source>
</evidence>
<accession>A0A1H5SAC8</accession>
<evidence type="ECO:0000256" key="2">
    <source>
        <dbReference type="SAM" id="Phobius"/>
    </source>
</evidence>
<dbReference type="InterPro" id="IPR045957">
    <property type="entry name" value="DUF6377"/>
</dbReference>
<dbReference type="InterPro" id="IPR011990">
    <property type="entry name" value="TPR-like_helical_dom_sf"/>
</dbReference>
<feature type="domain" description="DUF6377" evidence="3">
    <location>
        <begin position="277"/>
        <end position="524"/>
    </location>
</feature>
<keyword evidence="2" id="KW-0812">Transmembrane</keyword>
<dbReference type="Proteomes" id="UP000236731">
    <property type="component" value="Unassembled WGS sequence"/>
</dbReference>
<evidence type="ECO:0000259" key="3">
    <source>
        <dbReference type="Pfam" id="PF19904"/>
    </source>
</evidence>
<keyword evidence="5" id="KW-1185">Reference proteome</keyword>
<dbReference type="Gene3D" id="1.25.40.10">
    <property type="entry name" value="Tetratricopeptide repeat domain"/>
    <property type="match status" value="1"/>
</dbReference>
<name>A0A1H5SAC8_9SPHI</name>
<evidence type="ECO:0000313" key="4">
    <source>
        <dbReference type="EMBL" id="SEF47370.1"/>
    </source>
</evidence>